<dbReference type="RefSeq" id="WP_108886178.1">
    <property type="nucleotide sequence ID" value="NZ_OMOJ01000003.1"/>
</dbReference>
<sequence length="458" mass="50407">MMRLALPIALVLAGCSPVQSPSALVPKGKIAQSQPLPPMKMFGAAQPDAPVRSNRDMARDYLDLAFTLESGRSVKFFTRVEGPIRIRLAGTPSKTMMADLNALILRLRSEARLDIALTDADTAQITINAVSRKRISRYLASAACFVLPGVATVSEFNSNPGKTRLDWAQLEQRDRMGVFVPNDASPQEARDCLHEEIAQALGPVNDLYRLGDSVFNDDNTHAILTGFDMLMLRVHYDPALRTGMSRDEAARVVPGILARLNPRGERIASNPLPATPRSWIEAVQTTLSPDKSATSRRLNAAKALTIARSEGWRDQRLAFSLYLVARMSSEDDPARAEAMFRAPHDLLAGQPGMQTFRMFTGMQLAYYALQRSAPDRALSVIDEFEPQAHKAQNAALLSSFMMLRAEAYDQMGRRSEASAVRLDSLGWARYGFGPDWAVRARLDTMSSLGPKQNTKVGS</sequence>
<protein>
    <recommendedName>
        <fullName evidence="3">ATP-dependent transcriptional regulator</fullName>
    </recommendedName>
</protein>
<dbReference type="Pfam" id="PF11150">
    <property type="entry name" value="DUF2927"/>
    <property type="match status" value="1"/>
</dbReference>
<keyword evidence="2" id="KW-1185">Reference proteome</keyword>
<dbReference type="OrthoDB" id="7823193at2"/>
<dbReference type="Proteomes" id="UP000244904">
    <property type="component" value="Unassembled WGS sequence"/>
</dbReference>
<accession>A0A2R8AWB7</accession>
<evidence type="ECO:0008006" key="3">
    <source>
        <dbReference type="Google" id="ProtNLM"/>
    </source>
</evidence>
<organism evidence="1 2">
    <name type="scientific">Pseudoprimorskyibacter insulae</name>
    <dbReference type="NCBI Taxonomy" id="1695997"/>
    <lineage>
        <taxon>Bacteria</taxon>
        <taxon>Pseudomonadati</taxon>
        <taxon>Pseudomonadota</taxon>
        <taxon>Alphaproteobacteria</taxon>
        <taxon>Rhodobacterales</taxon>
        <taxon>Paracoccaceae</taxon>
        <taxon>Pseudoprimorskyibacter</taxon>
    </lineage>
</organism>
<evidence type="ECO:0000313" key="2">
    <source>
        <dbReference type="Proteomes" id="UP000244904"/>
    </source>
</evidence>
<reference evidence="2" key="1">
    <citation type="submission" date="2018-03" db="EMBL/GenBank/DDBJ databases">
        <authorList>
            <person name="Rodrigo-Torres L."/>
            <person name="Arahal R. D."/>
            <person name="Lucena T."/>
        </authorList>
    </citation>
    <scope>NUCLEOTIDE SEQUENCE [LARGE SCALE GENOMIC DNA]</scope>
    <source>
        <strain evidence="2">CECT 8871</strain>
    </source>
</reference>
<dbReference type="AlphaFoldDB" id="A0A2R8AWB7"/>
<name>A0A2R8AWB7_9RHOB</name>
<dbReference type="PROSITE" id="PS51257">
    <property type="entry name" value="PROKAR_LIPOPROTEIN"/>
    <property type="match status" value="1"/>
</dbReference>
<gene>
    <name evidence="1" type="ORF">PRI8871_02123</name>
</gene>
<proteinExistence type="predicted"/>
<dbReference type="EMBL" id="OMOJ01000003">
    <property type="protein sequence ID" value="SPF80320.1"/>
    <property type="molecule type" value="Genomic_DNA"/>
</dbReference>
<evidence type="ECO:0000313" key="1">
    <source>
        <dbReference type="EMBL" id="SPF80320.1"/>
    </source>
</evidence>
<dbReference type="InterPro" id="IPR021323">
    <property type="entry name" value="DUF2927"/>
</dbReference>